<sequence length="490" mass="55012">MSSYKRERAVLLGNDSVQDELVDEEGAIFIAIGTQAGKVMVFNVLGLLVHEVDMGASIVALEWMGDMSAPSILPNRRGSLPPYPFIEEAQPVLDTLLQEIVSPSEDEEDGTVKKTAFSTKRADRSPVRLDGVRDLFSPELNAHMSHRPPSVRSNGSPPKINRSRDRPKRKPYRRPRIMTETFKRPSFSPTRQLQLIDSTHSSESSPLRKGSGTKEPRHTSRDAFDIFFSDALRPSSLSSSRASSDCSHAPESEEYFTPPTSQKPKRKDSPLITIPYSQAAVAKPPYRHVLPRTCGLPPDGVRRSPFTKSPPSIPAKSPARKNLFPACISPKGYEGKQAKEGWNESWLERSPFPAPPGQSPKRDYDFEPGAQEEERRYGQLDGKCERRLSGEKSKSGRAEAWWKDDYLKKDESMRSQVKDTKVANTTTGGLQRASDRVHNEPSGLKRRDRLGRVMHHDEDDALRREMVLLREEFRALREVLLGSRKNTGGM</sequence>
<feature type="compositionally biased region" description="Low complexity" evidence="1">
    <location>
        <begin position="234"/>
        <end position="247"/>
    </location>
</feature>
<feature type="compositionally biased region" description="Polar residues" evidence="1">
    <location>
        <begin position="187"/>
        <end position="205"/>
    </location>
</feature>
<feature type="compositionally biased region" description="Basic residues" evidence="1">
    <location>
        <begin position="165"/>
        <end position="176"/>
    </location>
</feature>
<feature type="region of interest" description="Disordered" evidence="1">
    <location>
        <begin position="288"/>
        <end position="320"/>
    </location>
</feature>
<gene>
    <name evidence="2" type="ORF">CC80DRAFT_554849</name>
</gene>
<name>A0A6A5TCD2_9PLEO</name>
<evidence type="ECO:0000313" key="3">
    <source>
        <dbReference type="Proteomes" id="UP000800035"/>
    </source>
</evidence>
<reference evidence="2" key="1">
    <citation type="journal article" date="2020" name="Stud. Mycol.">
        <title>101 Dothideomycetes genomes: a test case for predicting lifestyles and emergence of pathogens.</title>
        <authorList>
            <person name="Haridas S."/>
            <person name="Albert R."/>
            <person name="Binder M."/>
            <person name="Bloem J."/>
            <person name="Labutti K."/>
            <person name="Salamov A."/>
            <person name="Andreopoulos B."/>
            <person name="Baker S."/>
            <person name="Barry K."/>
            <person name="Bills G."/>
            <person name="Bluhm B."/>
            <person name="Cannon C."/>
            <person name="Castanera R."/>
            <person name="Culley D."/>
            <person name="Daum C."/>
            <person name="Ezra D."/>
            <person name="Gonzalez J."/>
            <person name="Henrissat B."/>
            <person name="Kuo A."/>
            <person name="Liang C."/>
            <person name="Lipzen A."/>
            <person name="Lutzoni F."/>
            <person name="Magnuson J."/>
            <person name="Mondo S."/>
            <person name="Nolan M."/>
            <person name="Ohm R."/>
            <person name="Pangilinan J."/>
            <person name="Park H.-J."/>
            <person name="Ramirez L."/>
            <person name="Alfaro M."/>
            <person name="Sun H."/>
            <person name="Tritt A."/>
            <person name="Yoshinaga Y."/>
            <person name="Zwiers L.-H."/>
            <person name="Turgeon B."/>
            <person name="Goodwin S."/>
            <person name="Spatafora J."/>
            <person name="Crous P."/>
            <person name="Grigoriev I."/>
        </authorList>
    </citation>
    <scope>NUCLEOTIDE SEQUENCE</scope>
    <source>
        <strain evidence="2">CBS 675.92</strain>
    </source>
</reference>
<evidence type="ECO:0000313" key="2">
    <source>
        <dbReference type="EMBL" id="KAF1949948.1"/>
    </source>
</evidence>
<proteinExistence type="predicted"/>
<dbReference type="OrthoDB" id="3796690at2759"/>
<accession>A0A6A5TCD2</accession>
<dbReference type="EMBL" id="ML977030">
    <property type="protein sequence ID" value="KAF1949948.1"/>
    <property type="molecule type" value="Genomic_DNA"/>
</dbReference>
<feature type="region of interest" description="Disordered" evidence="1">
    <location>
        <begin position="234"/>
        <end position="272"/>
    </location>
</feature>
<protein>
    <submittedName>
        <fullName evidence="2">Uncharacterized protein</fullName>
    </submittedName>
</protein>
<dbReference type="Proteomes" id="UP000800035">
    <property type="component" value="Unassembled WGS sequence"/>
</dbReference>
<dbReference type="AlphaFoldDB" id="A0A6A5TCD2"/>
<feature type="region of interest" description="Disordered" evidence="1">
    <location>
        <begin position="347"/>
        <end position="366"/>
    </location>
</feature>
<organism evidence="2 3">
    <name type="scientific">Byssothecium circinans</name>
    <dbReference type="NCBI Taxonomy" id="147558"/>
    <lineage>
        <taxon>Eukaryota</taxon>
        <taxon>Fungi</taxon>
        <taxon>Dikarya</taxon>
        <taxon>Ascomycota</taxon>
        <taxon>Pezizomycotina</taxon>
        <taxon>Dothideomycetes</taxon>
        <taxon>Pleosporomycetidae</taxon>
        <taxon>Pleosporales</taxon>
        <taxon>Massarineae</taxon>
        <taxon>Massarinaceae</taxon>
        <taxon>Byssothecium</taxon>
    </lineage>
</organism>
<feature type="compositionally biased region" description="Basic and acidic residues" evidence="1">
    <location>
        <begin position="212"/>
        <end position="222"/>
    </location>
</feature>
<feature type="compositionally biased region" description="Basic and acidic residues" evidence="1">
    <location>
        <begin position="372"/>
        <end position="391"/>
    </location>
</feature>
<keyword evidence="3" id="KW-1185">Reference proteome</keyword>
<feature type="region of interest" description="Disordered" evidence="1">
    <location>
        <begin position="141"/>
        <end position="222"/>
    </location>
</feature>
<feature type="region of interest" description="Disordered" evidence="1">
    <location>
        <begin position="101"/>
        <end position="120"/>
    </location>
</feature>
<feature type="region of interest" description="Disordered" evidence="1">
    <location>
        <begin position="371"/>
        <end position="391"/>
    </location>
</feature>
<evidence type="ECO:0000256" key="1">
    <source>
        <dbReference type="SAM" id="MobiDB-lite"/>
    </source>
</evidence>